<keyword evidence="7" id="KW-0812">Transmembrane</keyword>
<dbReference type="InterPro" id="IPR013740">
    <property type="entry name" value="Redoxin"/>
</dbReference>
<reference evidence="9 10" key="1">
    <citation type="submission" date="2023-07" db="EMBL/GenBank/DDBJ databases">
        <title>Genomic Encyclopedia of Type Strains, Phase IV (KMG-IV): sequencing the most valuable type-strain genomes for metagenomic binning, comparative biology and taxonomic classification.</title>
        <authorList>
            <person name="Goeker M."/>
        </authorList>
    </citation>
    <scope>NUCLEOTIDE SEQUENCE [LARGE SCALE GENOMIC DNA]</scope>
    <source>
        <strain evidence="9 10">B6-8</strain>
    </source>
</reference>
<evidence type="ECO:0000256" key="4">
    <source>
        <dbReference type="ARBA" id="ARBA00023157"/>
    </source>
</evidence>
<dbReference type="Proteomes" id="UP001241603">
    <property type="component" value="Unassembled WGS sequence"/>
</dbReference>
<dbReference type="Gene3D" id="3.40.30.10">
    <property type="entry name" value="Glutaredoxin"/>
    <property type="match status" value="1"/>
</dbReference>
<keyword evidence="5" id="KW-0676">Redox-active center</keyword>
<keyword evidence="7" id="KW-0472">Membrane</keyword>
<keyword evidence="4" id="KW-1015">Disulfide bond</keyword>
<dbReference type="CDD" id="cd03010">
    <property type="entry name" value="TlpA_like_DsbE"/>
    <property type="match status" value="1"/>
</dbReference>
<dbReference type="InterPro" id="IPR017937">
    <property type="entry name" value="Thioredoxin_CS"/>
</dbReference>
<feature type="domain" description="Thioredoxin" evidence="8">
    <location>
        <begin position="52"/>
        <end position="206"/>
    </location>
</feature>
<dbReference type="RefSeq" id="WP_266348327.1">
    <property type="nucleotide sequence ID" value="NZ_JAPKNG010000002.1"/>
</dbReference>
<comment type="similarity">
    <text evidence="2">Belongs to the thioredoxin family. DsbE subfamily.</text>
</comment>
<comment type="subcellular location">
    <subcellularLocation>
        <location evidence="1">Cell envelope</location>
    </subcellularLocation>
</comment>
<accession>A0ABU0H534</accession>
<keyword evidence="3" id="KW-0201">Cytochrome c-type biogenesis</keyword>
<dbReference type="PANTHER" id="PTHR42852">
    <property type="entry name" value="THIOL:DISULFIDE INTERCHANGE PROTEIN DSBE"/>
    <property type="match status" value="1"/>
</dbReference>
<gene>
    <name evidence="9" type="ORF">QO014_001787</name>
</gene>
<feature type="compositionally biased region" description="Gly residues" evidence="6">
    <location>
        <begin position="82"/>
        <end position="91"/>
    </location>
</feature>
<evidence type="ECO:0000256" key="3">
    <source>
        <dbReference type="ARBA" id="ARBA00022748"/>
    </source>
</evidence>
<dbReference type="EMBL" id="JAUSVO010000002">
    <property type="protein sequence ID" value="MDQ0437402.1"/>
    <property type="molecule type" value="Genomic_DNA"/>
</dbReference>
<dbReference type="SUPFAM" id="SSF52833">
    <property type="entry name" value="Thioredoxin-like"/>
    <property type="match status" value="1"/>
</dbReference>
<dbReference type="PANTHER" id="PTHR42852:SF6">
    <property type="entry name" value="THIOL:DISULFIDE INTERCHANGE PROTEIN DSBE"/>
    <property type="match status" value="1"/>
</dbReference>
<dbReference type="InterPro" id="IPR013766">
    <property type="entry name" value="Thioredoxin_domain"/>
</dbReference>
<evidence type="ECO:0000256" key="1">
    <source>
        <dbReference type="ARBA" id="ARBA00004196"/>
    </source>
</evidence>
<comment type="caution">
    <text evidence="9">The sequence shown here is derived from an EMBL/GenBank/DDBJ whole genome shotgun (WGS) entry which is preliminary data.</text>
</comment>
<organism evidence="9 10">
    <name type="scientific">Kaistia dalseonensis</name>
    <dbReference type="NCBI Taxonomy" id="410840"/>
    <lineage>
        <taxon>Bacteria</taxon>
        <taxon>Pseudomonadati</taxon>
        <taxon>Pseudomonadota</taxon>
        <taxon>Alphaproteobacteria</taxon>
        <taxon>Hyphomicrobiales</taxon>
        <taxon>Kaistiaceae</taxon>
        <taxon>Kaistia</taxon>
    </lineage>
</organism>
<dbReference type="InterPro" id="IPR036249">
    <property type="entry name" value="Thioredoxin-like_sf"/>
</dbReference>
<dbReference type="InterPro" id="IPR050553">
    <property type="entry name" value="Thioredoxin_ResA/DsbE_sf"/>
</dbReference>
<evidence type="ECO:0000259" key="8">
    <source>
        <dbReference type="PROSITE" id="PS51352"/>
    </source>
</evidence>
<dbReference type="PROSITE" id="PS51352">
    <property type="entry name" value="THIOREDOXIN_2"/>
    <property type="match status" value="1"/>
</dbReference>
<dbReference type="NCBIfam" id="TIGR00385">
    <property type="entry name" value="dsbE"/>
    <property type="match status" value="1"/>
</dbReference>
<evidence type="ECO:0000256" key="5">
    <source>
        <dbReference type="ARBA" id="ARBA00023284"/>
    </source>
</evidence>
<feature type="transmembrane region" description="Helical" evidence="7">
    <location>
        <begin position="20"/>
        <end position="38"/>
    </location>
</feature>
<evidence type="ECO:0000256" key="2">
    <source>
        <dbReference type="ARBA" id="ARBA00007758"/>
    </source>
</evidence>
<sequence length="215" mass="22461">MSAESANRPAKPPRSFGRKVAIAAPLVLFGLVAIVFLVKLEQGGDPSIVPSALVGRPAPATDLPPLAGSGVPGLPSSLFGGNDDGNAGGKANGNPGKPTLVNVWASWCVPCREEHPVLETLARDPRIRLVGINYKDQPENAARFLGQLGNPFSAIGVDKTGRTAIDWGVYGVPETFLVGPDGIIRYKFIGPLSPESLAKVLMPEIEKLIAPSATP</sequence>
<feature type="region of interest" description="Disordered" evidence="6">
    <location>
        <begin position="74"/>
        <end position="95"/>
    </location>
</feature>
<keyword evidence="10" id="KW-1185">Reference proteome</keyword>
<name>A0ABU0H534_9HYPH</name>
<dbReference type="Pfam" id="PF08534">
    <property type="entry name" value="Redoxin"/>
    <property type="match status" value="1"/>
</dbReference>
<dbReference type="PROSITE" id="PS00194">
    <property type="entry name" value="THIOREDOXIN_1"/>
    <property type="match status" value="1"/>
</dbReference>
<evidence type="ECO:0000256" key="7">
    <source>
        <dbReference type="SAM" id="Phobius"/>
    </source>
</evidence>
<dbReference type="InterPro" id="IPR004799">
    <property type="entry name" value="Periplasmic_diS_OxRdtase_DsbE"/>
</dbReference>
<protein>
    <submittedName>
        <fullName evidence="9">Cytochrome c biogenesis protein CcmG/thiol:disulfide interchange protein DsbE</fullName>
    </submittedName>
</protein>
<keyword evidence="7" id="KW-1133">Transmembrane helix</keyword>
<proteinExistence type="inferred from homology"/>
<evidence type="ECO:0000256" key="6">
    <source>
        <dbReference type="SAM" id="MobiDB-lite"/>
    </source>
</evidence>
<evidence type="ECO:0000313" key="10">
    <source>
        <dbReference type="Proteomes" id="UP001241603"/>
    </source>
</evidence>
<evidence type="ECO:0000313" key="9">
    <source>
        <dbReference type="EMBL" id="MDQ0437402.1"/>
    </source>
</evidence>